<organism evidence="1 2">
    <name type="scientific">Nelumbo nucifera</name>
    <name type="common">Sacred lotus</name>
    <dbReference type="NCBI Taxonomy" id="4432"/>
    <lineage>
        <taxon>Eukaryota</taxon>
        <taxon>Viridiplantae</taxon>
        <taxon>Streptophyta</taxon>
        <taxon>Embryophyta</taxon>
        <taxon>Tracheophyta</taxon>
        <taxon>Spermatophyta</taxon>
        <taxon>Magnoliopsida</taxon>
        <taxon>Proteales</taxon>
        <taxon>Nelumbonaceae</taxon>
        <taxon>Nelumbo</taxon>
    </lineage>
</organism>
<name>A0A822Y4T0_NELNU</name>
<evidence type="ECO:0000313" key="2">
    <source>
        <dbReference type="Proteomes" id="UP000607653"/>
    </source>
</evidence>
<reference evidence="1 2" key="1">
    <citation type="journal article" date="2020" name="Mol. Biol. Evol.">
        <title>Distinct Expression and Methylation Patterns for Genes with Different Fates following a Single Whole-Genome Duplication in Flowering Plants.</title>
        <authorList>
            <person name="Shi T."/>
            <person name="Rahmani R.S."/>
            <person name="Gugger P.F."/>
            <person name="Wang M."/>
            <person name="Li H."/>
            <person name="Zhang Y."/>
            <person name="Li Z."/>
            <person name="Wang Q."/>
            <person name="Van de Peer Y."/>
            <person name="Marchal K."/>
            <person name="Chen J."/>
        </authorList>
    </citation>
    <scope>NUCLEOTIDE SEQUENCE [LARGE SCALE GENOMIC DNA]</scope>
    <source>
        <tissue evidence="1">Leaf</tissue>
    </source>
</reference>
<dbReference type="Proteomes" id="UP000607653">
    <property type="component" value="Unassembled WGS sequence"/>
</dbReference>
<gene>
    <name evidence="1" type="ORF">HUJ06_028481</name>
</gene>
<dbReference type="EMBL" id="DUZY01000002">
    <property type="protein sequence ID" value="DAD27013.1"/>
    <property type="molecule type" value="Genomic_DNA"/>
</dbReference>
<sequence>MPMFNKILLISEGCPVYCGNARESVEEVCTLESHESCRVLARLGNWAS</sequence>
<protein>
    <submittedName>
        <fullName evidence="1">Uncharacterized protein</fullName>
    </submittedName>
</protein>
<evidence type="ECO:0000313" key="1">
    <source>
        <dbReference type="EMBL" id="DAD27013.1"/>
    </source>
</evidence>
<comment type="caution">
    <text evidence="1">The sequence shown here is derived from an EMBL/GenBank/DDBJ whole genome shotgun (WGS) entry which is preliminary data.</text>
</comment>
<dbReference type="AlphaFoldDB" id="A0A822Y4T0"/>
<proteinExistence type="predicted"/>
<accession>A0A822Y4T0</accession>
<keyword evidence="2" id="KW-1185">Reference proteome</keyword>